<feature type="transmembrane region" description="Helical" evidence="9">
    <location>
        <begin position="21"/>
        <end position="40"/>
    </location>
</feature>
<evidence type="ECO:0000256" key="7">
    <source>
        <dbReference type="ARBA" id="ARBA00023136"/>
    </source>
</evidence>
<feature type="transmembrane region" description="Helical" evidence="9">
    <location>
        <begin position="337"/>
        <end position="354"/>
    </location>
</feature>
<keyword evidence="2" id="KW-1003">Cell membrane</keyword>
<evidence type="ECO:0000256" key="9">
    <source>
        <dbReference type="SAM" id="Phobius"/>
    </source>
</evidence>
<feature type="domain" description="Putative mannosyltransferase YkcA/B-like C-terminal" evidence="11">
    <location>
        <begin position="590"/>
        <end position="683"/>
    </location>
</feature>
<evidence type="ECO:0000256" key="1">
    <source>
        <dbReference type="ARBA" id="ARBA00004651"/>
    </source>
</evidence>
<dbReference type="InterPro" id="IPR056785">
    <property type="entry name" value="YkcA/B-like_C"/>
</dbReference>
<reference evidence="13" key="1">
    <citation type="journal article" date="2019" name="Int. J. Syst. Evol. Microbiol.">
        <title>The Global Catalogue of Microorganisms (GCM) 10K type strain sequencing project: providing services to taxonomists for standard genome sequencing and annotation.</title>
        <authorList>
            <consortium name="The Broad Institute Genomics Platform"/>
            <consortium name="The Broad Institute Genome Sequencing Center for Infectious Disease"/>
            <person name="Wu L."/>
            <person name="Ma J."/>
        </authorList>
    </citation>
    <scope>NUCLEOTIDE SEQUENCE [LARGE SCALE GENOMIC DNA]</scope>
    <source>
        <strain evidence="13">JCM 17441</strain>
    </source>
</reference>
<keyword evidence="7 9" id="KW-0472">Membrane</keyword>
<keyword evidence="4" id="KW-0808">Transferase</keyword>
<evidence type="ECO:0000259" key="10">
    <source>
        <dbReference type="Pfam" id="PF13231"/>
    </source>
</evidence>
<feature type="transmembrane region" description="Helical" evidence="9">
    <location>
        <begin position="443"/>
        <end position="464"/>
    </location>
</feature>
<evidence type="ECO:0000256" key="6">
    <source>
        <dbReference type="ARBA" id="ARBA00022989"/>
    </source>
</evidence>
<feature type="domain" description="Glycosyltransferase RgtA/B/C/D-like" evidence="10">
    <location>
        <begin position="88"/>
        <end position="237"/>
    </location>
</feature>
<feature type="transmembrane region" description="Helical" evidence="9">
    <location>
        <begin position="195"/>
        <end position="211"/>
    </location>
</feature>
<evidence type="ECO:0000313" key="12">
    <source>
        <dbReference type="EMBL" id="GAA4260193.1"/>
    </source>
</evidence>
<dbReference type="PANTHER" id="PTHR33908:SF3">
    <property type="entry name" value="UNDECAPRENYL PHOSPHATE-ALPHA-4-AMINO-4-DEOXY-L-ARABINOSE ARABINOSYL TRANSFERASE"/>
    <property type="match status" value="1"/>
</dbReference>
<feature type="region of interest" description="Disordered" evidence="8">
    <location>
        <begin position="542"/>
        <end position="577"/>
    </location>
</feature>
<proteinExistence type="predicted"/>
<feature type="transmembrane region" description="Helical" evidence="9">
    <location>
        <begin position="419"/>
        <end position="437"/>
    </location>
</feature>
<comment type="subcellular location">
    <subcellularLocation>
        <location evidence="1">Cell membrane</location>
        <topology evidence="1">Multi-pass membrane protein</topology>
    </subcellularLocation>
</comment>
<dbReference type="Proteomes" id="UP001500620">
    <property type="component" value="Unassembled WGS sequence"/>
</dbReference>
<evidence type="ECO:0000256" key="5">
    <source>
        <dbReference type="ARBA" id="ARBA00022692"/>
    </source>
</evidence>
<dbReference type="InterPro" id="IPR050297">
    <property type="entry name" value="LipidA_mod_glycosyltrf_83"/>
</dbReference>
<keyword evidence="6 9" id="KW-1133">Transmembrane helix</keyword>
<evidence type="ECO:0000259" key="11">
    <source>
        <dbReference type="Pfam" id="PF24878"/>
    </source>
</evidence>
<evidence type="ECO:0000256" key="4">
    <source>
        <dbReference type="ARBA" id="ARBA00022679"/>
    </source>
</evidence>
<feature type="compositionally biased region" description="Gly residues" evidence="8">
    <location>
        <begin position="549"/>
        <end position="558"/>
    </location>
</feature>
<feature type="transmembrane region" description="Helical" evidence="9">
    <location>
        <begin position="366"/>
        <end position="383"/>
    </location>
</feature>
<feature type="transmembrane region" description="Helical" evidence="9">
    <location>
        <begin position="476"/>
        <end position="496"/>
    </location>
</feature>
<feature type="transmembrane region" description="Helical" evidence="9">
    <location>
        <begin position="389"/>
        <end position="407"/>
    </location>
</feature>
<gene>
    <name evidence="12" type="ORF">GCM10022255_087890</name>
</gene>
<evidence type="ECO:0000256" key="2">
    <source>
        <dbReference type="ARBA" id="ARBA00022475"/>
    </source>
</evidence>
<dbReference type="Pfam" id="PF13231">
    <property type="entry name" value="PMT_2"/>
    <property type="match status" value="1"/>
</dbReference>
<dbReference type="Pfam" id="PF24878">
    <property type="entry name" value="YkcB_C"/>
    <property type="match status" value="1"/>
</dbReference>
<evidence type="ECO:0000256" key="3">
    <source>
        <dbReference type="ARBA" id="ARBA00022676"/>
    </source>
</evidence>
<evidence type="ECO:0000256" key="8">
    <source>
        <dbReference type="SAM" id="MobiDB-lite"/>
    </source>
</evidence>
<feature type="transmembrane region" description="Helical" evidence="9">
    <location>
        <begin position="130"/>
        <end position="148"/>
    </location>
</feature>
<sequence>MRTFRVPSRLVFWRSPEAQPGWARPALLAVAAVAAVLYAWRIRDSGFALFYSVAAKSMSVSWKAFFYGALDPGATITIDKLAGSFAPQAIAARVFGYHAWSLTLPQVVEGVVAVLVMYRIGRRFAGPAAGLLGAGLFGLTPVVASMFGHPMEDGLLTMCLVLAADAFQRAMLEGRLRSLMLAGVWVGVGFQAKMLQAWMVLPAMAVTYLVAAPGPWRRRLGHLGAAGAVMLAVSLSWVALYELTPDADRPYVDGSTNNSAIAMVFGYNGLDRFGVHVPGAVESMFTGGPARIEAPVGVPAGPAAGADLPGGARVGGGSGGEGAAKLVGPRYGSQVGWLYPVALLGLLFGMAARGRAPRTDPVRANHLFWGLWLVTVAVVFSAIRIPHTAYLASLAPPVAALSAAAVVQAWRGLRDRDAPWLLPALVVAEAAWTVYLARQFPAFLPWLPWAAAAAALVALPVLVAAALPRAPEPRRAVLRSAMGLAVAAMVAAPSAWAGSVLHSRYGGSAFDASAGPTAMEGPGGGRFPAQGGFLPPGGQFPARQFPGGQAPGGPGGGAPVPMAQQFGGPGGGPFAEATGTLTAERRRIDDYLVAHRGSARFVAATTSWSTAAPYIMATGRPYLPMGGFSGDVPQPTLAAVRGLVARGELRYFLLPVSGAGPDRTSGRPGGTAAVTEIADWVRASCAETGVGAATESVYRCGG</sequence>
<dbReference type="InterPro" id="IPR038731">
    <property type="entry name" value="RgtA/B/C-like"/>
</dbReference>
<evidence type="ECO:0008006" key="14">
    <source>
        <dbReference type="Google" id="ProtNLM"/>
    </source>
</evidence>
<dbReference type="PANTHER" id="PTHR33908">
    <property type="entry name" value="MANNOSYLTRANSFERASE YKCB-RELATED"/>
    <property type="match status" value="1"/>
</dbReference>
<accession>A0ABP8DNC0</accession>
<keyword evidence="5 9" id="KW-0812">Transmembrane</keyword>
<keyword evidence="3" id="KW-0328">Glycosyltransferase</keyword>
<feature type="transmembrane region" description="Helical" evidence="9">
    <location>
        <begin position="223"/>
        <end position="241"/>
    </location>
</feature>
<comment type="caution">
    <text evidence="12">The sequence shown here is derived from an EMBL/GenBank/DDBJ whole genome shotgun (WGS) entry which is preliminary data.</text>
</comment>
<feature type="transmembrane region" description="Helical" evidence="9">
    <location>
        <begin position="97"/>
        <end position="118"/>
    </location>
</feature>
<evidence type="ECO:0000313" key="13">
    <source>
        <dbReference type="Proteomes" id="UP001500620"/>
    </source>
</evidence>
<keyword evidence="13" id="KW-1185">Reference proteome</keyword>
<organism evidence="12 13">
    <name type="scientific">Dactylosporangium darangshiense</name>
    <dbReference type="NCBI Taxonomy" id="579108"/>
    <lineage>
        <taxon>Bacteria</taxon>
        <taxon>Bacillati</taxon>
        <taxon>Actinomycetota</taxon>
        <taxon>Actinomycetes</taxon>
        <taxon>Micromonosporales</taxon>
        <taxon>Micromonosporaceae</taxon>
        <taxon>Dactylosporangium</taxon>
    </lineage>
</organism>
<dbReference type="EMBL" id="BAABAT010000039">
    <property type="protein sequence ID" value="GAA4260193.1"/>
    <property type="molecule type" value="Genomic_DNA"/>
</dbReference>
<name>A0ABP8DNC0_9ACTN</name>
<protein>
    <recommendedName>
        <fullName evidence="14">Glycosyltransferase RgtA/B/C/D-like domain-containing protein</fullName>
    </recommendedName>
</protein>
<dbReference type="RefSeq" id="WP_345137121.1">
    <property type="nucleotide sequence ID" value="NZ_BAABAT010000039.1"/>
</dbReference>